<dbReference type="AlphaFoldDB" id="A0ABC8SBJ3"/>
<organism evidence="6 7">
    <name type="scientific">Ilex paraguariensis</name>
    <name type="common">yerba mate</name>
    <dbReference type="NCBI Taxonomy" id="185542"/>
    <lineage>
        <taxon>Eukaryota</taxon>
        <taxon>Viridiplantae</taxon>
        <taxon>Streptophyta</taxon>
        <taxon>Embryophyta</taxon>
        <taxon>Tracheophyta</taxon>
        <taxon>Spermatophyta</taxon>
        <taxon>Magnoliopsida</taxon>
        <taxon>eudicotyledons</taxon>
        <taxon>Gunneridae</taxon>
        <taxon>Pentapetalae</taxon>
        <taxon>asterids</taxon>
        <taxon>campanulids</taxon>
        <taxon>Aquifoliales</taxon>
        <taxon>Aquifoliaceae</taxon>
        <taxon>Ilex</taxon>
    </lineage>
</organism>
<dbReference type="PANTHER" id="PTHR31263">
    <property type="entry name" value="CELLULASE FAMILY PROTEIN (AFU_ORTHOLOGUE AFUA_5G14560)"/>
    <property type="match status" value="1"/>
</dbReference>
<evidence type="ECO:0000259" key="5">
    <source>
        <dbReference type="Pfam" id="PF00150"/>
    </source>
</evidence>
<proteinExistence type="inferred from homology"/>
<dbReference type="Pfam" id="PF00150">
    <property type="entry name" value="Cellulase"/>
    <property type="match status" value="1"/>
</dbReference>
<dbReference type="InterPro" id="IPR035992">
    <property type="entry name" value="Ricin_B-like_lectins"/>
</dbReference>
<dbReference type="GO" id="GO:0016798">
    <property type="term" value="F:hydrolase activity, acting on glycosyl bonds"/>
    <property type="evidence" value="ECO:0007669"/>
    <property type="project" value="UniProtKB-KW"/>
</dbReference>
<keyword evidence="7" id="KW-1185">Reference proteome</keyword>
<dbReference type="EMBL" id="CAUOFW020002507">
    <property type="protein sequence ID" value="CAK9154313.1"/>
    <property type="molecule type" value="Genomic_DNA"/>
</dbReference>
<accession>A0ABC8SBJ3</accession>
<keyword evidence="2 4" id="KW-0378">Hydrolase</keyword>
<dbReference type="InterPro" id="IPR017853">
    <property type="entry name" value="GH"/>
</dbReference>
<gene>
    <name evidence="6" type="ORF">ILEXP_LOCUS22627</name>
</gene>
<dbReference type="InterPro" id="IPR001547">
    <property type="entry name" value="Glyco_hydro_5"/>
</dbReference>
<evidence type="ECO:0000256" key="2">
    <source>
        <dbReference type="ARBA" id="ARBA00022801"/>
    </source>
</evidence>
<protein>
    <recommendedName>
        <fullName evidence="5">Glycoside hydrolase family 5 domain-containing protein</fullName>
    </recommendedName>
</protein>
<name>A0ABC8SBJ3_9AQUA</name>
<evidence type="ECO:0000256" key="4">
    <source>
        <dbReference type="RuleBase" id="RU361153"/>
    </source>
</evidence>
<evidence type="ECO:0000256" key="3">
    <source>
        <dbReference type="ARBA" id="ARBA00023295"/>
    </source>
</evidence>
<dbReference type="Gene3D" id="3.20.20.80">
    <property type="entry name" value="Glycosidases"/>
    <property type="match status" value="1"/>
</dbReference>
<evidence type="ECO:0000313" key="6">
    <source>
        <dbReference type="EMBL" id="CAK9154313.1"/>
    </source>
</evidence>
<sequence length="586" mass="66028">MSPTCKSIITPYKEMCGSISLISEVLCPEMQPKTLKIVLYTLFFLFPTLYHSLPLSTNSRWIIEEPSGNRKKLTCVNWAAHLQPMLPEGIEKKPLKYIAEQVGAMGFNCVRLTWATYMFTRFSNRTVAESLDQLGLKQAMVGMTQYNPLFLNLTLVDAQKAVVDELGAHNIMVVLDNHVSLPKWCCSENDGNGFFGDLYFDSNEWLLGLTMVANRYKGNPAIVAMSLRNELRGPHQNETGWYKYIQEGATAIHSENPDVLVVVSGLSFETNLSFLKEKPLELNFSNKLVYEAHWYGFFNPKQKWLSETLEIDEKTNEECANVTEEFIKQSAFVMMSSTSRSSNNPAPLFLSEFGVDQRGVNEGDNRYLGCLLSIMAERDIDWALWALQGSYMLREGQVDSEEVYGMFDVNWDHLRNSTVQQRLQLIKQMTQGELQNQMTENISFIMYHPQSGQCVQAAKDSFFTSDCQDWSFWAHHEDGGPIRLTDSSGCLTAVADGVPAIISDDCSSQKSMWKLVSSSKLHVAAQDELGRTEIIWEGPLWSRRKTQSIAVRQIDFGPGGSSGPCSIFTSVEYTKLKATDLDESGA</sequence>
<dbReference type="SUPFAM" id="SSF50370">
    <property type="entry name" value="Ricin B-like lectins"/>
    <property type="match status" value="1"/>
</dbReference>
<comment type="caution">
    <text evidence="6">The sequence shown here is derived from an EMBL/GenBank/DDBJ whole genome shotgun (WGS) entry which is preliminary data.</text>
</comment>
<dbReference type="Proteomes" id="UP001642360">
    <property type="component" value="Unassembled WGS sequence"/>
</dbReference>
<keyword evidence="3 4" id="KW-0326">Glycosidase</keyword>
<dbReference type="PANTHER" id="PTHR31263:SF68">
    <property type="entry name" value="GLYCOSIDE HYDROLASE FAMILY 5 DOMAIN-CONTAINING PROTEIN"/>
    <property type="match status" value="1"/>
</dbReference>
<reference evidence="6 7" key="1">
    <citation type="submission" date="2024-02" db="EMBL/GenBank/DDBJ databases">
        <authorList>
            <person name="Vignale AGUSTIN F."/>
            <person name="Sosa J E."/>
            <person name="Modenutti C."/>
        </authorList>
    </citation>
    <scope>NUCLEOTIDE SEQUENCE [LARGE SCALE GENOMIC DNA]</scope>
</reference>
<evidence type="ECO:0000313" key="7">
    <source>
        <dbReference type="Proteomes" id="UP001642360"/>
    </source>
</evidence>
<comment type="similarity">
    <text evidence="1 4">Belongs to the glycosyl hydrolase 5 (cellulase A) family.</text>
</comment>
<feature type="domain" description="Glycoside hydrolase family 5" evidence="5">
    <location>
        <begin position="94"/>
        <end position="388"/>
    </location>
</feature>
<dbReference type="SUPFAM" id="SSF51445">
    <property type="entry name" value="(Trans)glycosidases"/>
    <property type="match status" value="1"/>
</dbReference>
<evidence type="ECO:0000256" key="1">
    <source>
        <dbReference type="ARBA" id="ARBA00005641"/>
    </source>
</evidence>